<keyword evidence="9" id="KW-1185">Reference proteome</keyword>
<dbReference type="AlphaFoldDB" id="A0A162MWC0"/>
<keyword evidence="3 6" id="KW-0812">Transmembrane</keyword>
<dbReference type="Gene3D" id="1.20.1250.20">
    <property type="entry name" value="MFS general substrate transporter like domains"/>
    <property type="match status" value="2"/>
</dbReference>
<organism evidence="8 9">
    <name type="scientific">Thermovenabulum gondwanense</name>
    <dbReference type="NCBI Taxonomy" id="520767"/>
    <lineage>
        <taxon>Bacteria</taxon>
        <taxon>Bacillati</taxon>
        <taxon>Bacillota</taxon>
        <taxon>Clostridia</taxon>
        <taxon>Thermosediminibacterales</taxon>
        <taxon>Thermosediminibacteraceae</taxon>
        <taxon>Thermovenabulum</taxon>
    </lineage>
</organism>
<feature type="transmembrane region" description="Helical" evidence="6">
    <location>
        <begin position="160"/>
        <end position="177"/>
    </location>
</feature>
<keyword evidence="5 6" id="KW-0472">Membrane</keyword>
<feature type="transmembrane region" description="Helical" evidence="6">
    <location>
        <begin position="308"/>
        <end position="328"/>
    </location>
</feature>
<comment type="caution">
    <text evidence="8">The sequence shown here is derived from an EMBL/GenBank/DDBJ whole genome shotgun (WGS) entry which is preliminary data.</text>
</comment>
<dbReference type="Pfam" id="PF07690">
    <property type="entry name" value="MFS_1"/>
    <property type="match status" value="1"/>
</dbReference>
<dbReference type="InterPro" id="IPR020846">
    <property type="entry name" value="MFS_dom"/>
</dbReference>
<feature type="transmembrane region" description="Helical" evidence="6">
    <location>
        <begin position="115"/>
        <end position="139"/>
    </location>
</feature>
<feature type="transmembrane region" description="Helical" evidence="6">
    <location>
        <begin position="243"/>
        <end position="263"/>
    </location>
</feature>
<reference evidence="8" key="1">
    <citation type="submission" date="2015-12" db="EMBL/GenBank/DDBJ databases">
        <title>Draft genome of Thermovenabulum gondwanense isolated from a red thermophilic microbial mat colonisisng an outflow channel of a bore well.</title>
        <authorList>
            <person name="Patel B.K."/>
        </authorList>
    </citation>
    <scope>NUCLEOTIDE SEQUENCE [LARGE SCALE GENOMIC DNA]</scope>
    <source>
        <strain evidence="8">R270</strain>
    </source>
</reference>
<feature type="transmembrane region" description="Helical" evidence="6">
    <location>
        <begin position="54"/>
        <end position="75"/>
    </location>
</feature>
<dbReference type="RefSeq" id="WP_068747494.1">
    <property type="nucleotide sequence ID" value="NZ_LOHZ01000019.1"/>
</dbReference>
<comment type="subcellular location">
    <subcellularLocation>
        <location evidence="1">Cell membrane</location>
        <topology evidence="1">Multi-pass membrane protein</topology>
    </subcellularLocation>
</comment>
<gene>
    <name evidence="8" type="ORF">ATZ99_03150</name>
</gene>
<evidence type="ECO:0000256" key="6">
    <source>
        <dbReference type="SAM" id="Phobius"/>
    </source>
</evidence>
<evidence type="ECO:0000256" key="4">
    <source>
        <dbReference type="ARBA" id="ARBA00022989"/>
    </source>
</evidence>
<feature type="transmembrane region" description="Helical" evidence="6">
    <location>
        <begin position="21"/>
        <end position="42"/>
    </location>
</feature>
<dbReference type="InterPro" id="IPR052528">
    <property type="entry name" value="Sugar_transport-like"/>
</dbReference>
<evidence type="ECO:0000256" key="3">
    <source>
        <dbReference type="ARBA" id="ARBA00022692"/>
    </source>
</evidence>
<keyword evidence="2" id="KW-0813">Transport</keyword>
<dbReference type="GO" id="GO:0005886">
    <property type="term" value="C:plasma membrane"/>
    <property type="evidence" value="ECO:0007669"/>
    <property type="project" value="UniProtKB-SubCell"/>
</dbReference>
<feature type="transmembrane region" description="Helical" evidence="6">
    <location>
        <begin position="371"/>
        <end position="393"/>
    </location>
</feature>
<dbReference type="SUPFAM" id="SSF103473">
    <property type="entry name" value="MFS general substrate transporter"/>
    <property type="match status" value="1"/>
</dbReference>
<evidence type="ECO:0000313" key="8">
    <source>
        <dbReference type="EMBL" id="KYO68005.1"/>
    </source>
</evidence>
<dbReference type="InterPro" id="IPR036259">
    <property type="entry name" value="MFS_trans_sf"/>
</dbReference>
<feature type="transmembrane region" description="Helical" evidence="6">
    <location>
        <begin position="399"/>
        <end position="419"/>
    </location>
</feature>
<evidence type="ECO:0000256" key="1">
    <source>
        <dbReference type="ARBA" id="ARBA00004651"/>
    </source>
</evidence>
<dbReference type="InterPro" id="IPR011701">
    <property type="entry name" value="MFS"/>
</dbReference>
<feature type="transmembrane region" description="Helical" evidence="6">
    <location>
        <begin position="183"/>
        <end position="206"/>
    </location>
</feature>
<evidence type="ECO:0000256" key="2">
    <source>
        <dbReference type="ARBA" id="ARBA00022448"/>
    </source>
</evidence>
<dbReference type="PANTHER" id="PTHR23526">
    <property type="entry name" value="INTEGRAL MEMBRANE TRANSPORT PROTEIN-RELATED"/>
    <property type="match status" value="1"/>
</dbReference>
<dbReference type="PANTHER" id="PTHR23526:SF1">
    <property type="entry name" value="MAJOR FACILITATOR SUPERFAMILY MFS_1"/>
    <property type="match status" value="1"/>
</dbReference>
<feature type="transmembrane region" description="Helical" evidence="6">
    <location>
        <begin position="275"/>
        <end position="296"/>
    </location>
</feature>
<dbReference type="STRING" id="520767.ATZ99_03150"/>
<accession>A0A162MWC0</accession>
<name>A0A162MWC0_9FIRM</name>
<evidence type="ECO:0000259" key="7">
    <source>
        <dbReference type="PROSITE" id="PS50850"/>
    </source>
</evidence>
<evidence type="ECO:0000256" key="5">
    <source>
        <dbReference type="ARBA" id="ARBA00023136"/>
    </source>
</evidence>
<sequence length="425" mass="47874">MQNLQEQYNLKEKKVKNNFNALSYDSIFFNISTSFIDPGTIIPSFVSMLTSSPVLIGLTTTIRNCGWFLPQLLVARRAEGLPYKKPLVLIGAILYRFALLSIILSAFLAVKTPNLALILFFLFFTLMSFADGITGVPWIDLFAKSIPVPMRGRYYSKTQFLSGSLSFLTGFIIKGILNVKTIIFPYNYIIIFSLALLFALLSFFSFSRLIEDEKSKTNNAPSLAEYLKGIPLVFKSDKDFSRLILVNTLFRFFFLPLPFYITYARTNLGLPEDMVGIFVSFQMVGFIIAGLIFGRVNDIFGSKKVIKITGYLITLPPVLALLSNLLFLKHLPYIPLYIMTFMLIGATNSGIWVGIFNYLLKIAPEEKRPLYIGLINTLTAPTTFLPLLGGVIIENFSYIIMFLFAEIFLVCGLISSFSLRHIDGD</sequence>
<keyword evidence="4 6" id="KW-1133">Transmembrane helix</keyword>
<proteinExistence type="predicted"/>
<protein>
    <recommendedName>
        <fullName evidence="7">Major facilitator superfamily (MFS) profile domain-containing protein</fullName>
    </recommendedName>
</protein>
<dbReference type="OrthoDB" id="2380045at2"/>
<evidence type="ECO:0000313" key="9">
    <source>
        <dbReference type="Proteomes" id="UP000075737"/>
    </source>
</evidence>
<feature type="domain" description="Major facilitator superfamily (MFS) profile" evidence="7">
    <location>
        <begin position="191"/>
        <end position="425"/>
    </location>
</feature>
<feature type="transmembrane region" description="Helical" evidence="6">
    <location>
        <begin position="334"/>
        <end position="359"/>
    </location>
</feature>
<dbReference type="Proteomes" id="UP000075737">
    <property type="component" value="Unassembled WGS sequence"/>
</dbReference>
<dbReference type="PROSITE" id="PS50850">
    <property type="entry name" value="MFS"/>
    <property type="match status" value="1"/>
</dbReference>
<dbReference type="EMBL" id="LOHZ01000019">
    <property type="protein sequence ID" value="KYO68005.1"/>
    <property type="molecule type" value="Genomic_DNA"/>
</dbReference>
<dbReference type="GO" id="GO:0022857">
    <property type="term" value="F:transmembrane transporter activity"/>
    <property type="evidence" value="ECO:0007669"/>
    <property type="project" value="InterPro"/>
</dbReference>
<feature type="transmembrane region" description="Helical" evidence="6">
    <location>
        <begin position="87"/>
        <end position="109"/>
    </location>
</feature>